<comment type="caution">
    <text evidence="2">The sequence shown here is derived from an EMBL/GenBank/DDBJ whole genome shotgun (WGS) entry which is preliminary data.</text>
</comment>
<feature type="region of interest" description="Disordered" evidence="1">
    <location>
        <begin position="116"/>
        <end position="153"/>
    </location>
</feature>
<protein>
    <submittedName>
        <fullName evidence="2">Uncharacterized protein</fullName>
    </submittedName>
</protein>
<name>A0A2P8DUX4_9ACTN</name>
<evidence type="ECO:0000256" key="1">
    <source>
        <dbReference type="SAM" id="MobiDB-lite"/>
    </source>
</evidence>
<dbReference type="AlphaFoldDB" id="A0A2P8DUX4"/>
<keyword evidence="3" id="KW-1185">Reference proteome</keyword>
<evidence type="ECO:0000313" key="3">
    <source>
        <dbReference type="Proteomes" id="UP000240542"/>
    </source>
</evidence>
<dbReference type="EMBL" id="PYGA01000001">
    <property type="protein sequence ID" value="PSL01029.1"/>
    <property type="molecule type" value="Genomic_DNA"/>
</dbReference>
<gene>
    <name evidence="2" type="ORF">CLV63_101508</name>
</gene>
<proteinExistence type="predicted"/>
<accession>A0A2P8DUX4</accession>
<organism evidence="2 3">
    <name type="scientific">Murinocardiopsis flavida</name>
    <dbReference type="NCBI Taxonomy" id="645275"/>
    <lineage>
        <taxon>Bacteria</taxon>
        <taxon>Bacillati</taxon>
        <taxon>Actinomycetota</taxon>
        <taxon>Actinomycetes</taxon>
        <taxon>Streptosporangiales</taxon>
        <taxon>Nocardiopsidaceae</taxon>
        <taxon>Murinocardiopsis</taxon>
    </lineage>
</organism>
<dbReference type="Proteomes" id="UP000240542">
    <property type="component" value="Unassembled WGS sequence"/>
</dbReference>
<sequence length="153" mass="16413">MADAGPIGLMRQDLRRQTALTREAVERADAADTPIGELRQQVAELARHADRIDAQLGSIDRLGALHEPEALASLRTRVDTLSATFIGVRAHLAQEEATRSDAELAETVERVRIETEALKSIRGADPLPDTDPRHGGAGEQNTGEPPRGPKGTG</sequence>
<reference evidence="2 3" key="1">
    <citation type="submission" date="2018-03" db="EMBL/GenBank/DDBJ databases">
        <title>Genomic Encyclopedia of Archaeal and Bacterial Type Strains, Phase II (KMG-II): from individual species to whole genera.</title>
        <authorList>
            <person name="Goeker M."/>
        </authorList>
    </citation>
    <scope>NUCLEOTIDE SEQUENCE [LARGE SCALE GENOMIC DNA]</scope>
    <source>
        <strain evidence="2 3">DSM 45312</strain>
    </source>
</reference>
<evidence type="ECO:0000313" key="2">
    <source>
        <dbReference type="EMBL" id="PSL01029.1"/>
    </source>
</evidence>